<dbReference type="Proteomes" id="UP001152523">
    <property type="component" value="Unassembled WGS sequence"/>
</dbReference>
<feature type="non-terminal residue" evidence="1">
    <location>
        <position position="64"/>
    </location>
</feature>
<name>A0AAV0ENZ1_9ASTE</name>
<keyword evidence="2" id="KW-1185">Reference proteome</keyword>
<organism evidence="1 2">
    <name type="scientific">Cuscuta epithymum</name>
    <dbReference type="NCBI Taxonomy" id="186058"/>
    <lineage>
        <taxon>Eukaryota</taxon>
        <taxon>Viridiplantae</taxon>
        <taxon>Streptophyta</taxon>
        <taxon>Embryophyta</taxon>
        <taxon>Tracheophyta</taxon>
        <taxon>Spermatophyta</taxon>
        <taxon>Magnoliopsida</taxon>
        <taxon>eudicotyledons</taxon>
        <taxon>Gunneridae</taxon>
        <taxon>Pentapetalae</taxon>
        <taxon>asterids</taxon>
        <taxon>lamiids</taxon>
        <taxon>Solanales</taxon>
        <taxon>Convolvulaceae</taxon>
        <taxon>Cuscuteae</taxon>
        <taxon>Cuscuta</taxon>
        <taxon>Cuscuta subgen. Cuscuta</taxon>
    </lineage>
</organism>
<accession>A0AAV0ENZ1</accession>
<dbReference type="AlphaFoldDB" id="A0AAV0ENZ1"/>
<gene>
    <name evidence="1" type="ORF">CEPIT_LOCUS26725</name>
</gene>
<dbReference type="EMBL" id="CAMAPF010000936">
    <property type="protein sequence ID" value="CAH9125388.1"/>
    <property type="molecule type" value="Genomic_DNA"/>
</dbReference>
<evidence type="ECO:0000313" key="1">
    <source>
        <dbReference type="EMBL" id="CAH9125388.1"/>
    </source>
</evidence>
<reference evidence="1" key="1">
    <citation type="submission" date="2022-07" db="EMBL/GenBank/DDBJ databases">
        <authorList>
            <person name="Macas J."/>
            <person name="Novak P."/>
            <person name="Neumann P."/>
        </authorList>
    </citation>
    <scope>NUCLEOTIDE SEQUENCE</scope>
</reference>
<comment type="caution">
    <text evidence="1">The sequence shown here is derived from an EMBL/GenBank/DDBJ whole genome shotgun (WGS) entry which is preliminary data.</text>
</comment>
<protein>
    <submittedName>
        <fullName evidence="1">Uncharacterized protein</fullName>
    </submittedName>
</protein>
<proteinExistence type="predicted"/>
<evidence type="ECO:0000313" key="2">
    <source>
        <dbReference type="Proteomes" id="UP001152523"/>
    </source>
</evidence>
<sequence>MPIYSLCDQNKIICSCFALHNYIRKSTIGDPGFNIIDRDPDFIPDDIFRDVESTSGQGVEHMRV</sequence>